<dbReference type="InterPro" id="IPR054319">
    <property type="entry name" value="PspC-rel_ToastRack"/>
</dbReference>
<dbReference type="Proteomes" id="UP000184368">
    <property type="component" value="Unassembled WGS sequence"/>
</dbReference>
<keyword evidence="5 7" id="KW-0472">Membrane</keyword>
<dbReference type="Pfam" id="PF04024">
    <property type="entry name" value="PspC"/>
    <property type="match status" value="2"/>
</dbReference>
<feature type="transmembrane region" description="Helical" evidence="7">
    <location>
        <begin position="433"/>
        <end position="457"/>
    </location>
</feature>
<keyword evidence="2" id="KW-1003">Cell membrane</keyword>
<feature type="domain" description="PspC-related transmembrane region" evidence="9">
    <location>
        <begin position="323"/>
        <end position="459"/>
    </location>
</feature>
<feature type="transmembrane region" description="Helical" evidence="7">
    <location>
        <begin position="399"/>
        <end position="421"/>
    </location>
</feature>
<evidence type="ECO:0000259" key="9">
    <source>
        <dbReference type="Pfam" id="PF22571"/>
    </source>
</evidence>
<feature type="domain" description="Phage shock protein PspC N-terminal" evidence="8">
    <location>
        <begin position="119"/>
        <end position="175"/>
    </location>
</feature>
<accession>A0A1M5F8M2</accession>
<dbReference type="RefSeq" id="WP_073045335.1">
    <property type="nucleotide sequence ID" value="NZ_FQUO01000013.1"/>
</dbReference>
<dbReference type="InterPro" id="IPR054321">
    <property type="entry name" value="PspC-rel_TM"/>
</dbReference>
<evidence type="ECO:0000313" key="11">
    <source>
        <dbReference type="EMBL" id="SHF87738.1"/>
    </source>
</evidence>
<dbReference type="EMBL" id="FQUO01000013">
    <property type="protein sequence ID" value="SHF87738.1"/>
    <property type="molecule type" value="Genomic_DNA"/>
</dbReference>
<dbReference type="PANTHER" id="PTHR33885:SF3">
    <property type="entry name" value="PHAGE SHOCK PROTEIN C"/>
    <property type="match status" value="1"/>
</dbReference>
<evidence type="ECO:0000256" key="5">
    <source>
        <dbReference type="ARBA" id="ARBA00023136"/>
    </source>
</evidence>
<dbReference type="Pfam" id="PF22744">
    <property type="entry name" value="Toast-rack_PspC-Cterm"/>
    <property type="match status" value="1"/>
</dbReference>
<evidence type="ECO:0000313" key="12">
    <source>
        <dbReference type="Proteomes" id="UP000184368"/>
    </source>
</evidence>
<protein>
    <submittedName>
        <fullName evidence="11">Phage shock protein C (PspC) family protein</fullName>
    </submittedName>
</protein>
<name>A0A1M5F8M2_9BACT</name>
<proteinExistence type="predicted"/>
<feature type="transmembrane region" description="Helical" evidence="7">
    <location>
        <begin position="352"/>
        <end position="379"/>
    </location>
</feature>
<dbReference type="Pfam" id="PF22571">
    <property type="entry name" value="LiaI-LiaF-TM_PspC"/>
    <property type="match status" value="1"/>
</dbReference>
<feature type="transmembrane region" description="Helical" evidence="7">
    <location>
        <begin position="248"/>
        <end position="268"/>
    </location>
</feature>
<dbReference type="InterPro" id="IPR052027">
    <property type="entry name" value="PspC"/>
</dbReference>
<evidence type="ECO:0000256" key="3">
    <source>
        <dbReference type="ARBA" id="ARBA00022692"/>
    </source>
</evidence>
<gene>
    <name evidence="11" type="ORF">SAMN05444008_11383</name>
</gene>
<evidence type="ECO:0000259" key="8">
    <source>
        <dbReference type="Pfam" id="PF04024"/>
    </source>
</evidence>
<dbReference type="AlphaFoldDB" id="A0A1M5F8M2"/>
<evidence type="ECO:0000256" key="2">
    <source>
        <dbReference type="ARBA" id="ARBA00022475"/>
    </source>
</evidence>
<organism evidence="11 12">
    <name type="scientific">Cnuella takakiae</name>
    <dbReference type="NCBI Taxonomy" id="1302690"/>
    <lineage>
        <taxon>Bacteria</taxon>
        <taxon>Pseudomonadati</taxon>
        <taxon>Bacteroidota</taxon>
        <taxon>Chitinophagia</taxon>
        <taxon>Chitinophagales</taxon>
        <taxon>Chitinophagaceae</taxon>
        <taxon>Cnuella</taxon>
    </lineage>
</organism>
<dbReference type="STRING" id="1302690.BUE76_03170"/>
<feature type="region of interest" description="Disordered" evidence="6">
    <location>
        <begin position="706"/>
        <end position="726"/>
    </location>
</feature>
<dbReference type="GO" id="GO:0005886">
    <property type="term" value="C:plasma membrane"/>
    <property type="evidence" value="ECO:0007669"/>
    <property type="project" value="UniProtKB-SubCell"/>
</dbReference>
<dbReference type="InterPro" id="IPR007168">
    <property type="entry name" value="Phageshock_PspC_N"/>
</dbReference>
<evidence type="ECO:0000256" key="7">
    <source>
        <dbReference type="SAM" id="Phobius"/>
    </source>
</evidence>
<evidence type="ECO:0000256" key="1">
    <source>
        <dbReference type="ARBA" id="ARBA00004162"/>
    </source>
</evidence>
<evidence type="ECO:0000256" key="4">
    <source>
        <dbReference type="ARBA" id="ARBA00022989"/>
    </source>
</evidence>
<keyword evidence="3 7" id="KW-0812">Transmembrane</keyword>
<keyword evidence="4 7" id="KW-1133">Transmembrane helix</keyword>
<evidence type="ECO:0000256" key="6">
    <source>
        <dbReference type="SAM" id="MobiDB-lite"/>
    </source>
</evidence>
<dbReference type="PANTHER" id="PTHR33885">
    <property type="entry name" value="PHAGE SHOCK PROTEIN C"/>
    <property type="match status" value="1"/>
</dbReference>
<keyword evidence="12" id="KW-1185">Reference proteome</keyword>
<reference evidence="11 12" key="1">
    <citation type="submission" date="2016-11" db="EMBL/GenBank/DDBJ databases">
        <authorList>
            <person name="Jaros S."/>
            <person name="Januszkiewicz K."/>
            <person name="Wedrychowicz H."/>
        </authorList>
    </citation>
    <scope>NUCLEOTIDE SEQUENCE [LARGE SCALE GENOMIC DNA]</scope>
    <source>
        <strain evidence="11 12">DSM 26897</strain>
    </source>
</reference>
<feature type="domain" description="PspC-related ToastRack" evidence="10">
    <location>
        <begin position="514"/>
        <end position="625"/>
    </location>
</feature>
<evidence type="ECO:0000259" key="10">
    <source>
        <dbReference type="Pfam" id="PF22744"/>
    </source>
</evidence>
<feature type="domain" description="Phage shock protein PspC N-terminal" evidence="8">
    <location>
        <begin position="184"/>
        <end position="271"/>
    </location>
</feature>
<sequence>MKKIININLSGRVIPIEDAAYESLQRYVESLRRYFANEEGRDEIINDIESRIAELMNDKVRKGAAAVTEADMAEIINSMGRVEDFEASDAAEAASATSNPYEPNFSYGTTGNKTRFKGRLYRDRRDKLLGGVCSGIANYMNVDPAVVRLLFAIITFGGFGFGFFLYILAWIILPASDLEGYSGKRLFRNPEDRMIGGVAGGLAAYFNKPSSTIRLIFGAPLLLNILIGVLDGIFSWGDWGNGPGFGDIFTGSITGTFILAYIILWIVLPEARSPYEKMEMRGERVDVNSIRQNVQDRAQTFSQEVRDSAMRFSSQATEFANTRGRAFATEVAASARPVASGLGHAIGVLFKAFFIFIAGSIAFGLFITLLTLIFGGGPALSPIKQGIMNFGLDGFWQNAFFWGTLIFFFAVPIIAFITWLVRRLMRVRSNRPYLGWTFGGLWTLGWICIALLASSIARDTRFYRKVEQPVTITQPQGGRMIVNVSEPEVAYSGDLWWEDSDARGWDITDDSLKLANVKLRVSASNDSNYQVTIWRYSAGRSRKEAEARAQKVQYAVSYTDSVLNLGSGLGIDKTSKFRGQKVLVEIKVPVGKKLRFDESITDKLEPMNVRVRVNDRRNRDNWDMDWDEDENFDWETGVDYVMGTDGELAKLLPDGTLDRNNTNSGVYEYKDGDAVKDSIRQSTEQEVRQRIEEKERQLEEERRRLEQLEKGTTRRKPAATNAPEPATIPVMPLFPFLI</sequence>
<comment type="subcellular location">
    <subcellularLocation>
        <location evidence="1">Cell membrane</location>
        <topology evidence="1">Single-pass membrane protein</topology>
    </subcellularLocation>
</comment>
<feature type="transmembrane region" description="Helical" evidence="7">
    <location>
        <begin position="215"/>
        <end position="236"/>
    </location>
</feature>
<dbReference type="OrthoDB" id="5772680at2"/>
<feature type="transmembrane region" description="Helical" evidence="7">
    <location>
        <begin position="149"/>
        <end position="173"/>
    </location>
</feature>